<keyword evidence="1" id="KW-0812">Transmembrane</keyword>
<protein>
    <submittedName>
        <fullName evidence="3">Polysaccharide deacetylase family protein</fullName>
    </submittedName>
</protein>
<reference evidence="3 4" key="1">
    <citation type="submission" date="2020-08" db="EMBL/GenBank/DDBJ databases">
        <title>Genome public.</title>
        <authorList>
            <person name="Liu C."/>
            <person name="Sun Q."/>
        </authorList>
    </citation>
    <scope>NUCLEOTIDE SEQUENCE [LARGE SCALE GENOMIC DNA]</scope>
    <source>
        <strain evidence="3 4">NSJ-27</strain>
    </source>
</reference>
<dbReference type="PROSITE" id="PS51677">
    <property type="entry name" value="NODB"/>
    <property type="match status" value="1"/>
</dbReference>
<dbReference type="SUPFAM" id="SSF88713">
    <property type="entry name" value="Glycoside hydrolase/deacetylase"/>
    <property type="match status" value="1"/>
</dbReference>
<keyword evidence="4" id="KW-1185">Reference proteome</keyword>
<dbReference type="InterPro" id="IPR002509">
    <property type="entry name" value="NODB_dom"/>
</dbReference>
<keyword evidence="1" id="KW-0472">Membrane</keyword>
<feature type="transmembrane region" description="Helical" evidence="1">
    <location>
        <begin position="12"/>
        <end position="36"/>
    </location>
</feature>
<feature type="domain" description="NodB homology" evidence="2">
    <location>
        <begin position="54"/>
        <end position="232"/>
    </location>
</feature>
<accession>A0ABR7ISC5</accession>
<dbReference type="Pfam" id="PF01522">
    <property type="entry name" value="Polysacc_deac_1"/>
    <property type="match status" value="1"/>
</dbReference>
<sequence length="254" mass="28687">MRILLGGNKKFYFSLLLIISLALGMVAGIFFCFFYSDAKENRLLPVYQVETSEAKVALTFDVAWEDSDLEEILDLLEKYGAKATFFVTGDWLDRCPAGAQLIVNSGNGLQNHSNTHPHIQKLSTEDLLQDTVKCAEKIQAFTGKQPVYYRGPYGEYNNTVIQALSDYQVIQWNIDSKDWKLDATVESITQNVLPKMTNGSILLFHVDSKAKQTVPALQKILPEITKQYQCVLLEDLVLTDHYRIDHTGKQIATT</sequence>
<name>A0ABR7ISC5_9CLOT</name>
<dbReference type="CDD" id="cd10917">
    <property type="entry name" value="CE4_NodB_like_6s_7s"/>
    <property type="match status" value="1"/>
</dbReference>
<dbReference type="Proteomes" id="UP000649151">
    <property type="component" value="Unassembled WGS sequence"/>
</dbReference>
<dbReference type="PANTHER" id="PTHR10587:SF128">
    <property type="entry name" value="POLYSACCHARIDE DEACETYLASE PDAB-RELATED"/>
    <property type="match status" value="1"/>
</dbReference>
<keyword evidence="1" id="KW-1133">Transmembrane helix</keyword>
<dbReference type="EMBL" id="JACOQK010000001">
    <property type="protein sequence ID" value="MBC5788030.1"/>
    <property type="molecule type" value="Genomic_DNA"/>
</dbReference>
<evidence type="ECO:0000313" key="4">
    <source>
        <dbReference type="Proteomes" id="UP000649151"/>
    </source>
</evidence>
<evidence type="ECO:0000256" key="1">
    <source>
        <dbReference type="SAM" id="Phobius"/>
    </source>
</evidence>
<dbReference type="InterPro" id="IPR011330">
    <property type="entry name" value="Glyco_hydro/deAcase_b/a-brl"/>
</dbReference>
<dbReference type="PANTHER" id="PTHR10587">
    <property type="entry name" value="GLYCOSYL TRANSFERASE-RELATED"/>
    <property type="match status" value="1"/>
</dbReference>
<dbReference type="InterPro" id="IPR050248">
    <property type="entry name" value="Polysacc_deacetylase_ArnD"/>
</dbReference>
<evidence type="ECO:0000259" key="2">
    <source>
        <dbReference type="PROSITE" id="PS51677"/>
    </source>
</evidence>
<dbReference type="Gene3D" id="3.20.20.370">
    <property type="entry name" value="Glycoside hydrolase/deacetylase"/>
    <property type="match status" value="1"/>
</dbReference>
<gene>
    <name evidence="3" type="ORF">H8Z77_08375</name>
</gene>
<organism evidence="3 4">
    <name type="scientific">Clostridium facile</name>
    <dbReference type="NCBI Taxonomy" id="2763035"/>
    <lineage>
        <taxon>Bacteria</taxon>
        <taxon>Bacillati</taxon>
        <taxon>Bacillota</taxon>
        <taxon>Clostridia</taxon>
        <taxon>Eubacteriales</taxon>
        <taxon>Clostridiaceae</taxon>
        <taxon>Clostridium</taxon>
    </lineage>
</organism>
<dbReference type="RefSeq" id="WP_069987479.1">
    <property type="nucleotide sequence ID" value="NZ_JACOQK010000001.1"/>
</dbReference>
<proteinExistence type="predicted"/>
<comment type="caution">
    <text evidence="3">The sequence shown here is derived from an EMBL/GenBank/DDBJ whole genome shotgun (WGS) entry which is preliminary data.</text>
</comment>
<evidence type="ECO:0000313" key="3">
    <source>
        <dbReference type="EMBL" id="MBC5788030.1"/>
    </source>
</evidence>